<organism evidence="2 3">
    <name type="scientific">Alkalicoccus halolimnae</name>
    <dbReference type="NCBI Taxonomy" id="1667239"/>
    <lineage>
        <taxon>Bacteria</taxon>
        <taxon>Bacillati</taxon>
        <taxon>Bacillota</taxon>
        <taxon>Bacilli</taxon>
        <taxon>Bacillales</taxon>
        <taxon>Bacillaceae</taxon>
        <taxon>Alkalicoccus</taxon>
    </lineage>
</organism>
<keyword evidence="1" id="KW-1133">Transmembrane helix</keyword>
<dbReference type="Proteomes" id="UP000321816">
    <property type="component" value="Chromosome"/>
</dbReference>
<keyword evidence="1" id="KW-0472">Membrane</keyword>
<accession>A0A5C7FGD9</accession>
<keyword evidence="1" id="KW-0812">Transmembrane</keyword>
<dbReference type="RefSeq" id="WP_147802860.1">
    <property type="nucleotide sequence ID" value="NZ_CP144914.1"/>
</dbReference>
<proteinExistence type="predicted"/>
<dbReference type="EMBL" id="CP144914">
    <property type="protein sequence ID" value="WWD81371.1"/>
    <property type="molecule type" value="Genomic_DNA"/>
</dbReference>
<dbReference type="OrthoDB" id="2989757at2"/>
<dbReference type="Pfam" id="PF11118">
    <property type="entry name" value="DUF2627"/>
    <property type="match status" value="1"/>
</dbReference>
<dbReference type="KEGG" id="ahal:FTX54_007465"/>
<sequence length="83" mass="9501">MTFQRFIALIILLIPIFTAGYGIKLMRDTLFNILNSPYPSLYVQFFAGIAALVLGVWIIAGFILHRDRKNNKVAPRFQKQQTS</sequence>
<evidence type="ECO:0000256" key="1">
    <source>
        <dbReference type="SAM" id="Phobius"/>
    </source>
</evidence>
<evidence type="ECO:0000313" key="3">
    <source>
        <dbReference type="Proteomes" id="UP000321816"/>
    </source>
</evidence>
<feature type="transmembrane region" description="Helical" evidence="1">
    <location>
        <begin position="41"/>
        <end position="64"/>
    </location>
</feature>
<protein>
    <submittedName>
        <fullName evidence="2">DUF2627 domain-containing protein</fullName>
    </submittedName>
</protein>
<reference evidence="2 3" key="1">
    <citation type="submission" date="2024-01" db="EMBL/GenBank/DDBJ databases">
        <title>Complete Genome Sequence of Alkalicoccus halolimnae BZ-SZ-XJ29T, a Moderately Halophilic Bacterium Isolated from a Salt Lake.</title>
        <authorList>
            <person name="Zhao B."/>
        </authorList>
    </citation>
    <scope>NUCLEOTIDE SEQUENCE [LARGE SCALE GENOMIC DNA]</scope>
    <source>
        <strain evidence="2 3">BZ-SZ-XJ29</strain>
    </source>
</reference>
<dbReference type="InterPro" id="IPR020138">
    <property type="entry name" value="Uncharacterised_YqzF"/>
</dbReference>
<keyword evidence="3" id="KW-1185">Reference proteome</keyword>
<evidence type="ECO:0000313" key="2">
    <source>
        <dbReference type="EMBL" id="WWD81371.1"/>
    </source>
</evidence>
<dbReference type="AlphaFoldDB" id="A0A5C7FGD9"/>
<name>A0A5C7FGD9_9BACI</name>
<gene>
    <name evidence="2" type="ORF">FTX54_007465</name>
</gene>